<gene>
    <name evidence="2" type="ORF">CM1_00765</name>
</gene>
<evidence type="ECO:0000256" key="1">
    <source>
        <dbReference type="SAM" id="Phobius"/>
    </source>
</evidence>
<dbReference type="AlphaFoldDB" id="A0ABC7ZHY6"/>
<dbReference type="Pfam" id="PF17349">
    <property type="entry name" value="DUF5378"/>
    <property type="match status" value="1"/>
</dbReference>
<name>A0ABC7ZHY6_MYCGT</name>
<sequence length="280" mass="31831">MQTLNYLVIILIIAGVISVLAFTPLVRKLKIRFYLIQVLAIVLFVYVFFGRQIIYLFPDVYGQNSQSSQNLDSLRLSRIFLLDLCPFFAVIAPVFVFLKQKKISGVLAVFGLFGALVTLFGELIFTPVNEQDIVNFIFVGTGNNQIYFMMHFLSLLVSLAIILWDNCFSLISFFYIHVFALIYFSYVALMVSVFKGQITGNTTGILASDWTNGEYKNVATFLNLSNSDPQLVFIVGFSLSYVAILLMTLFANIPTFMEMKKDKIFIKKENLIRKDLELLA</sequence>
<protein>
    <submittedName>
        <fullName evidence="2">Uncharacterized protein</fullName>
    </submittedName>
</protein>
<feature type="transmembrane region" description="Helical" evidence="1">
    <location>
        <begin position="33"/>
        <end position="57"/>
    </location>
</feature>
<dbReference type="KEGG" id="mgx:CM1_00765"/>
<keyword evidence="1" id="KW-0472">Membrane</keyword>
<dbReference type="RefSeq" id="WP_010869348.1">
    <property type="nucleotide sequence ID" value="NC_018497.1"/>
</dbReference>
<keyword evidence="1" id="KW-1133">Transmembrane helix</keyword>
<feature type="transmembrane region" description="Helical" evidence="1">
    <location>
        <begin position="145"/>
        <end position="164"/>
    </location>
</feature>
<organism evidence="2 3">
    <name type="scientific">Mycoplasmoides genitalium M6320</name>
    <dbReference type="NCBI Taxonomy" id="662945"/>
    <lineage>
        <taxon>Bacteria</taxon>
        <taxon>Bacillati</taxon>
        <taxon>Mycoplasmatota</taxon>
        <taxon>Mycoplasmoidales</taxon>
        <taxon>Mycoplasmoidaceae</taxon>
        <taxon>Mycoplasmoides</taxon>
    </lineage>
</organism>
<feature type="transmembrane region" description="Helical" evidence="1">
    <location>
        <begin position="231"/>
        <end position="253"/>
    </location>
</feature>
<evidence type="ECO:0000313" key="2">
    <source>
        <dbReference type="EMBL" id="AFQ03943.1"/>
    </source>
</evidence>
<dbReference type="Proteomes" id="UP000005254">
    <property type="component" value="Chromosome"/>
</dbReference>
<evidence type="ECO:0000313" key="3">
    <source>
        <dbReference type="Proteomes" id="UP000005254"/>
    </source>
</evidence>
<dbReference type="GeneID" id="99646956"/>
<feature type="transmembrane region" description="Helical" evidence="1">
    <location>
        <begin position="6"/>
        <end position="26"/>
    </location>
</feature>
<dbReference type="SMR" id="A0ABC7ZHY6"/>
<proteinExistence type="predicted"/>
<dbReference type="InterPro" id="IPR035319">
    <property type="entry name" value="DUF5378"/>
</dbReference>
<feature type="transmembrane region" description="Helical" evidence="1">
    <location>
        <begin position="105"/>
        <end position="125"/>
    </location>
</feature>
<dbReference type="EMBL" id="CP003772">
    <property type="protein sequence ID" value="AFQ03943.1"/>
    <property type="molecule type" value="Genomic_DNA"/>
</dbReference>
<accession>A0ABC7ZHY6</accession>
<keyword evidence="1" id="KW-0812">Transmembrane</keyword>
<reference evidence="2 3" key="1">
    <citation type="journal article" date="2012" name="J. Bacteriol.">
        <title>Draft Genome Sequences of Four Axenic Mycoplasma genitalium Strains Isolated from Denmark, Japan, and Australia.</title>
        <authorList>
            <person name="McGowin C.L."/>
            <person name="Ma L."/>
            <person name="Jensen J.S."/>
            <person name="Mancuso M.M."/>
            <person name="Hamasuna R."/>
            <person name="Adegboye D."/>
            <person name="Martin D.H."/>
        </authorList>
    </citation>
    <scope>NUCLEOTIDE SEQUENCE [LARGE SCALE GENOMIC DNA]</scope>
    <source>
        <strain evidence="2 3">M6320</strain>
    </source>
</reference>
<feature type="transmembrane region" description="Helical" evidence="1">
    <location>
        <begin position="171"/>
        <end position="194"/>
    </location>
</feature>
<feature type="transmembrane region" description="Helical" evidence="1">
    <location>
        <begin position="77"/>
        <end position="98"/>
    </location>
</feature>